<name>A0A6A5EH03_PERFL</name>
<reference evidence="2 3" key="1">
    <citation type="submission" date="2019-06" db="EMBL/GenBank/DDBJ databases">
        <title>A chromosome-scale genome assembly of the European perch, Perca fluviatilis.</title>
        <authorList>
            <person name="Roques C."/>
            <person name="Zahm M."/>
            <person name="Cabau C."/>
            <person name="Klopp C."/>
            <person name="Bouchez O."/>
            <person name="Donnadieu C."/>
            <person name="Kuhl H."/>
            <person name="Gislard M."/>
            <person name="Guendouz S."/>
            <person name="Journot L."/>
            <person name="Haffray P."/>
            <person name="Bestin A."/>
            <person name="Morvezen R."/>
            <person name="Feron R."/>
            <person name="Wen M."/>
            <person name="Jouanno E."/>
            <person name="Herpin A."/>
            <person name="Schartl M."/>
            <person name="Postlethwait J."/>
            <person name="Schaerlinger B."/>
            <person name="Chardard D."/>
            <person name="Lecocq T."/>
            <person name="Poncet C."/>
            <person name="Jaffrelo L."/>
            <person name="Lampietro C."/>
            <person name="Guiguen Y."/>
        </authorList>
    </citation>
    <scope>NUCLEOTIDE SEQUENCE [LARGE SCALE GENOMIC DNA]</scope>
    <source>
        <tissue evidence="2">Blood</tissue>
    </source>
</reference>
<protein>
    <submittedName>
        <fullName evidence="2">Uncharacterized protein</fullName>
    </submittedName>
</protein>
<evidence type="ECO:0000256" key="1">
    <source>
        <dbReference type="SAM" id="MobiDB-lite"/>
    </source>
</evidence>
<feature type="compositionally biased region" description="Polar residues" evidence="1">
    <location>
        <begin position="116"/>
        <end position="136"/>
    </location>
</feature>
<gene>
    <name evidence="2" type="ORF">PFLUV_G00092050</name>
</gene>
<proteinExistence type="predicted"/>
<sequence>MKARLDVLRSTTGEVVATEAPNPGLADPDLLSIKISDVETPHKAAAQPSRGQIITEGTSRIGNRPDLCHVHPEANQQRGQKEHGAKFQKAVAKPSSPNAGLQEVEKNVHKLLVSDTETASSGRIDNDYRQTGTHPDQAQDVAGEPVLSNMEEPCQATSSHKGMAIDLLQLPTEILRNIFLLVVLHDGHPAIRSLALTCPGFWRIVRAESLRKEAHFLRLDSVVNWNAFSEVFKRQYRVPYRISCCIECFSLFKDCAWFLCI</sequence>
<dbReference type="Proteomes" id="UP000465112">
    <property type="component" value="Chromosome 7"/>
</dbReference>
<accession>A0A6A5EH03</accession>
<organism evidence="2 3">
    <name type="scientific">Perca fluviatilis</name>
    <name type="common">European perch</name>
    <dbReference type="NCBI Taxonomy" id="8168"/>
    <lineage>
        <taxon>Eukaryota</taxon>
        <taxon>Metazoa</taxon>
        <taxon>Chordata</taxon>
        <taxon>Craniata</taxon>
        <taxon>Vertebrata</taxon>
        <taxon>Euteleostomi</taxon>
        <taxon>Actinopterygii</taxon>
        <taxon>Neopterygii</taxon>
        <taxon>Teleostei</taxon>
        <taxon>Neoteleostei</taxon>
        <taxon>Acanthomorphata</taxon>
        <taxon>Eupercaria</taxon>
        <taxon>Perciformes</taxon>
        <taxon>Percoidei</taxon>
        <taxon>Percidae</taxon>
        <taxon>Percinae</taxon>
        <taxon>Perca</taxon>
    </lineage>
</organism>
<feature type="region of interest" description="Disordered" evidence="1">
    <location>
        <begin position="116"/>
        <end position="137"/>
    </location>
</feature>
<dbReference type="EMBL" id="VHII01000007">
    <property type="protein sequence ID" value="KAF1388607.1"/>
    <property type="molecule type" value="Genomic_DNA"/>
</dbReference>
<feature type="region of interest" description="Disordered" evidence="1">
    <location>
        <begin position="75"/>
        <end position="99"/>
    </location>
</feature>
<keyword evidence="3" id="KW-1185">Reference proteome</keyword>
<evidence type="ECO:0000313" key="2">
    <source>
        <dbReference type="EMBL" id="KAF1388607.1"/>
    </source>
</evidence>
<dbReference type="AlphaFoldDB" id="A0A6A5EH03"/>
<evidence type="ECO:0000313" key="3">
    <source>
        <dbReference type="Proteomes" id="UP000465112"/>
    </source>
</evidence>
<comment type="caution">
    <text evidence="2">The sequence shown here is derived from an EMBL/GenBank/DDBJ whole genome shotgun (WGS) entry which is preliminary data.</text>
</comment>